<accession>A0A369QEZ8</accession>
<name>A0A369QEZ8_9BACT</name>
<gene>
    <name evidence="1" type="ORF">AHMF7616_00736</name>
</gene>
<keyword evidence="2" id="KW-1185">Reference proteome</keyword>
<proteinExistence type="predicted"/>
<comment type="caution">
    <text evidence="1">The sequence shown here is derived from an EMBL/GenBank/DDBJ whole genome shotgun (WGS) entry which is preliminary data.</text>
</comment>
<organism evidence="1 2">
    <name type="scientific">Adhaeribacter pallidiroseus</name>
    <dbReference type="NCBI Taxonomy" id="2072847"/>
    <lineage>
        <taxon>Bacteria</taxon>
        <taxon>Pseudomonadati</taxon>
        <taxon>Bacteroidota</taxon>
        <taxon>Cytophagia</taxon>
        <taxon>Cytophagales</taxon>
        <taxon>Hymenobacteraceae</taxon>
        <taxon>Adhaeribacter</taxon>
    </lineage>
</organism>
<protein>
    <submittedName>
        <fullName evidence="1">Uncharacterized protein</fullName>
    </submittedName>
</protein>
<evidence type="ECO:0000313" key="2">
    <source>
        <dbReference type="Proteomes" id="UP000253919"/>
    </source>
</evidence>
<dbReference type="Proteomes" id="UP000253919">
    <property type="component" value="Unassembled WGS sequence"/>
</dbReference>
<dbReference type="AlphaFoldDB" id="A0A369QEZ8"/>
<reference evidence="1 2" key="1">
    <citation type="submission" date="2018-04" db="EMBL/GenBank/DDBJ databases">
        <title>Adhaeribacter sp. HMF7616 genome sequencing and assembly.</title>
        <authorList>
            <person name="Kang H."/>
            <person name="Kang J."/>
            <person name="Cha I."/>
            <person name="Kim H."/>
            <person name="Joh K."/>
        </authorList>
    </citation>
    <scope>NUCLEOTIDE SEQUENCE [LARGE SCALE GENOMIC DNA]</scope>
    <source>
        <strain evidence="1 2">HMF7616</strain>
    </source>
</reference>
<evidence type="ECO:0000313" key="1">
    <source>
        <dbReference type="EMBL" id="RDC62145.1"/>
    </source>
</evidence>
<dbReference type="EMBL" id="QASA01000001">
    <property type="protein sequence ID" value="RDC62145.1"/>
    <property type="molecule type" value="Genomic_DNA"/>
</dbReference>
<sequence length="36" mass="4333">MQEFRYLVNALIRIFTSLNSKYGDKKLQPAYVRIQK</sequence>